<dbReference type="InterPro" id="IPR056017">
    <property type="entry name" value="DUF7596"/>
</dbReference>
<evidence type="ECO:0000313" key="4">
    <source>
        <dbReference type="WBParaSite" id="PgR050X_g038_t03"/>
    </source>
</evidence>
<feature type="domain" description="DUF7758" evidence="2">
    <location>
        <begin position="410"/>
        <end position="499"/>
    </location>
</feature>
<sequence>MLTNASLCPLLEHKKPDNVLSGRLLPLNNNVAFVDCTDVSTVTFVEETGSGVKVVAFGAFHTYCSNQAYFVVNESKREYANKFFVVERYKEIEQNPSAEKARHQCFKITTSFDKDVDYSDLPAYYGAFGKRDRQPIQTHVFDNLVKMTLGTYDLDVKMNVTLDLYDPNELEEEQKNIWRDRTGFVVIDQIRLYEITVRKVDLVKMLKEREEETSEVIFEQLTPQTEVHFRDYDSSLSTFSRQDYMDSLLKIKKLKGIVALENDHPIGYALVLDDRLLQCYADNAKIARRLILESCRYSTESMTMFVKKCNDGICDEMLSKVVSSRRIQRFHSRIVPSQVEWAKIFVLNVKMPKTREELFEKAKQLNESEKYDDAIELLKELTSLDIEVNNSEMELINWVTAGKIMSAGFGDEKKEACYVSLEILESIKICRNAEWLGNYESALYECFSKLNSCVRDEERDNVWCRLKEAYLEVLKAARRVWKEKNTPERLAIYVNLSKLSKFYLDVADVETMHICEEAAKEAKFIGRGALSDDQYRDAGTYINEIKKNIGDAERGKEQLKDS</sequence>
<proteinExistence type="predicted"/>
<dbReference type="Pfam" id="PF24524">
    <property type="entry name" value="DUF7596"/>
    <property type="match status" value="1"/>
</dbReference>
<protein>
    <submittedName>
        <fullName evidence="4">KIF-binding protein</fullName>
    </submittedName>
</protein>
<dbReference type="PANTHER" id="PTHR38624">
    <property type="entry name" value="PROTEIN CBG08397-RELATED"/>
    <property type="match status" value="1"/>
</dbReference>
<evidence type="ECO:0000313" key="3">
    <source>
        <dbReference type="Proteomes" id="UP000887569"/>
    </source>
</evidence>
<reference evidence="4" key="1">
    <citation type="submission" date="2022-11" db="UniProtKB">
        <authorList>
            <consortium name="WormBaseParasite"/>
        </authorList>
    </citation>
    <scope>IDENTIFICATION</scope>
</reference>
<dbReference type="Pfam" id="PF24944">
    <property type="entry name" value="DUF7758"/>
    <property type="match status" value="1"/>
</dbReference>
<dbReference type="InterPro" id="IPR036815">
    <property type="entry name" value="14-3-3_dom_sf"/>
</dbReference>
<accession>A0A915BPC8</accession>
<name>A0A915BPC8_PARUN</name>
<dbReference type="AlphaFoldDB" id="A0A915BPC8"/>
<dbReference type="SUPFAM" id="SSF48445">
    <property type="entry name" value="14-3-3 protein"/>
    <property type="match status" value="1"/>
</dbReference>
<organism evidence="3 4">
    <name type="scientific">Parascaris univalens</name>
    <name type="common">Nematode worm</name>
    <dbReference type="NCBI Taxonomy" id="6257"/>
    <lineage>
        <taxon>Eukaryota</taxon>
        <taxon>Metazoa</taxon>
        <taxon>Ecdysozoa</taxon>
        <taxon>Nematoda</taxon>
        <taxon>Chromadorea</taxon>
        <taxon>Rhabditida</taxon>
        <taxon>Spirurina</taxon>
        <taxon>Ascaridomorpha</taxon>
        <taxon>Ascaridoidea</taxon>
        <taxon>Ascarididae</taxon>
        <taxon>Parascaris</taxon>
    </lineage>
</organism>
<dbReference type="InterPro" id="IPR056660">
    <property type="entry name" value="DUF7758"/>
</dbReference>
<keyword evidence="3" id="KW-1185">Reference proteome</keyword>
<evidence type="ECO:0000259" key="1">
    <source>
        <dbReference type="Pfam" id="PF24524"/>
    </source>
</evidence>
<dbReference type="PANTHER" id="PTHR38624:SF1">
    <property type="entry name" value="KIF-BINDING PROTEIN"/>
    <property type="match status" value="1"/>
</dbReference>
<dbReference type="Proteomes" id="UP000887569">
    <property type="component" value="Unplaced"/>
</dbReference>
<evidence type="ECO:0000259" key="2">
    <source>
        <dbReference type="Pfam" id="PF24944"/>
    </source>
</evidence>
<dbReference type="WBParaSite" id="PgR050X_g038_t03">
    <property type="protein sequence ID" value="PgR050X_g038_t03"/>
    <property type="gene ID" value="PgR050X_g038"/>
</dbReference>
<feature type="domain" description="DUF7596" evidence="1">
    <location>
        <begin position="26"/>
        <end position="186"/>
    </location>
</feature>